<reference evidence="2 3" key="1">
    <citation type="submission" date="2020-04" db="EMBL/GenBank/DDBJ databases">
        <authorList>
            <person name="Alioto T."/>
            <person name="Alioto T."/>
            <person name="Gomez Garrido J."/>
        </authorList>
    </citation>
    <scope>NUCLEOTIDE SEQUENCE [LARGE SCALE GENOMIC DNA]</scope>
</reference>
<accession>A0A8S1DTE2</accession>
<evidence type="ECO:0000313" key="2">
    <source>
        <dbReference type="EMBL" id="CAB3384091.1"/>
    </source>
</evidence>
<dbReference type="Proteomes" id="UP000494165">
    <property type="component" value="Unassembled WGS sequence"/>
</dbReference>
<protein>
    <submittedName>
        <fullName evidence="2">Uncharacterized protein</fullName>
    </submittedName>
</protein>
<evidence type="ECO:0000313" key="3">
    <source>
        <dbReference type="Proteomes" id="UP000494165"/>
    </source>
</evidence>
<keyword evidence="3" id="KW-1185">Reference proteome</keyword>
<dbReference type="EMBL" id="CADEPI010000335">
    <property type="protein sequence ID" value="CAB3384091.1"/>
    <property type="molecule type" value="Genomic_DNA"/>
</dbReference>
<proteinExistence type="predicted"/>
<evidence type="ECO:0000256" key="1">
    <source>
        <dbReference type="SAM" id="SignalP"/>
    </source>
</evidence>
<dbReference type="AlphaFoldDB" id="A0A8S1DTE2"/>
<sequence>MSSAAVLLIFQVLVSVVWGQSVISDAGPNEWPYVVKITSQGYSFPYTEAAAVVSGKYVLASAFVAGVSAANLTVTDQSGMVRPVARVYPIFGGYMAFLRVCEIFEGATMPLTGSSFNDLSADVNSTGFLIFFNASSHVLRKLPASAMKTASCAIAQGGALICTYVDSTPQFCSFLTDATDTYYNEPLISFGSQRLLHSSAPLSAPPDEAMLCKRRKKSGDTSSTVHKGPRQLSPRWYREDCEKLLPMVVGQRLSLVTPGLLRMVQVVLSAHVQSQVDVGKTPVA</sequence>
<keyword evidence="1" id="KW-0732">Signal</keyword>
<organism evidence="2 3">
    <name type="scientific">Cloeon dipterum</name>
    <dbReference type="NCBI Taxonomy" id="197152"/>
    <lineage>
        <taxon>Eukaryota</taxon>
        <taxon>Metazoa</taxon>
        <taxon>Ecdysozoa</taxon>
        <taxon>Arthropoda</taxon>
        <taxon>Hexapoda</taxon>
        <taxon>Insecta</taxon>
        <taxon>Pterygota</taxon>
        <taxon>Palaeoptera</taxon>
        <taxon>Ephemeroptera</taxon>
        <taxon>Pisciforma</taxon>
        <taxon>Baetidae</taxon>
        <taxon>Cloeon</taxon>
    </lineage>
</organism>
<feature type="chain" id="PRO_5035733526" evidence="1">
    <location>
        <begin position="20"/>
        <end position="284"/>
    </location>
</feature>
<name>A0A8S1DTE2_9INSE</name>
<feature type="signal peptide" evidence="1">
    <location>
        <begin position="1"/>
        <end position="19"/>
    </location>
</feature>
<gene>
    <name evidence="2" type="ORF">CLODIP_2_CD02775</name>
</gene>
<comment type="caution">
    <text evidence="2">The sequence shown here is derived from an EMBL/GenBank/DDBJ whole genome shotgun (WGS) entry which is preliminary data.</text>
</comment>